<evidence type="ECO:0000313" key="2">
    <source>
        <dbReference type="EMBL" id="KHF38346.1"/>
    </source>
</evidence>
<evidence type="ECO:0000256" key="1">
    <source>
        <dbReference type="SAM" id="Phobius"/>
    </source>
</evidence>
<name>A0A0B0IFE2_9BACI</name>
<feature type="transmembrane region" description="Helical" evidence="1">
    <location>
        <begin position="45"/>
        <end position="66"/>
    </location>
</feature>
<dbReference type="Proteomes" id="UP000030832">
    <property type="component" value="Unassembled WGS sequence"/>
</dbReference>
<sequence>MTNGKRSPWRAIVLVSTISSYVVGGTVGGVFLGLWLGNQFGAKPFFLITCLFLGLSTGLYGVYSAVKPFLGDGKE</sequence>
<keyword evidence="3" id="KW-1185">Reference proteome</keyword>
<feature type="transmembrane region" description="Helical" evidence="1">
    <location>
        <begin position="12"/>
        <end position="33"/>
    </location>
</feature>
<dbReference type="eggNOG" id="COG5336">
    <property type="taxonomic scope" value="Bacteria"/>
</dbReference>
<comment type="caution">
    <text evidence="2">The sequence shown here is derived from an EMBL/GenBank/DDBJ whole genome shotgun (WGS) entry which is preliminary data.</text>
</comment>
<protein>
    <submittedName>
        <fullName evidence="2">AtpZ protein</fullName>
    </submittedName>
</protein>
<dbReference type="InterPro" id="IPR032820">
    <property type="entry name" value="ATPase_put"/>
</dbReference>
<dbReference type="AlphaFoldDB" id="A0A0B0IFE2"/>
<keyword evidence="1" id="KW-0472">Membrane</keyword>
<organism evidence="2 3">
    <name type="scientific">Halalkalibacter okhensis</name>
    <dbReference type="NCBI Taxonomy" id="333138"/>
    <lineage>
        <taxon>Bacteria</taxon>
        <taxon>Bacillati</taxon>
        <taxon>Bacillota</taxon>
        <taxon>Bacilli</taxon>
        <taxon>Bacillales</taxon>
        <taxon>Bacillaceae</taxon>
        <taxon>Halalkalibacter</taxon>
    </lineage>
</organism>
<evidence type="ECO:0000313" key="3">
    <source>
        <dbReference type="Proteomes" id="UP000030832"/>
    </source>
</evidence>
<dbReference type="OrthoDB" id="282803at2"/>
<dbReference type="Pfam" id="PF09527">
    <property type="entry name" value="ATPase_gene1"/>
    <property type="match status" value="1"/>
</dbReference>
<accession>A0A0B0IFE2</accession>
<gene>
    <name evidence="2" type="ORF">LQ50_21710</name>
</gene>
<dbReference type="EMBL" id="JRJU01000042">
    <property type="protein sequence ID" value="KHF38346.1"/>
    <property type="molecule type" value="Genomic_DNA"/>
</dbReference>
<dbReference type="RefSeq" id="WP_034632881.1">
    <property type="nucleotide sequence ID" value="NZ_JRJU01000042.1"/>
</dbReference>
<keyword evidence="1" id="KW-0812">Transmembrane</keyword>
<keyword evidence="1" id="KW-1133">Transmembrane helix</keyword>
<proteinExistence type="predicted"/>
<reference evidence="2 3" key="1">
    <citation type="submission" date="2014-09" db="EMBL/GenBank/DDBJ databases">
        <title>Genome sequencing and annotation of Bacillus Okhensis strain Kh10-101T.</title>
        <authorList>
            <person name="Prakash J.S."/>
        </authorList>
    </citation>
    <scope>NUCLEOTIDE SEQUENCE [LARGE SCALE GENOMIC DNA]</scope>
    <source>
        <strain evidence="3">Kh10-101T</strain>
    </source>
</reference>
<dbReference type="STRING" id="333138.LQ50_21710"/>